<evidence type="ECO:0000259" key="3">
    <source>
        <dbReference type="Pfam" id="PF20703"/>
    </source>
</evidence>
<feature type="repeat" description="WD" evidence="1">
    <location>
        <begin position="1308"/>
        <end position="1349"/>
    </location>
</feature>
<feature type="repeat" description="WD" evidence="1">
    <location>
        <begin position="1185"/>
        <end position="1226"/>
    </location>
</feature>
<dbReference type="SMART" id="SM00320">
    <property type="entry name" value="WD40"/>
    <property type="match status" value="16"/>
</dbReference>
<dbReference type="Proteomes" id="UP001232992">
    <property type="component" value="Unassembled WGS sequence"/>
</dbReference>
<evidence type="ECO:0000256" key="2">
    <source>
        <dbReference type="SAM" id="Coils"/>
    </source>
</evidence>
<dbReference type="PROSITE" id="PS50082">
    <property type="entry name" value="WD_REPEATS_2"/>
    <property type="match status" value="14"/>
</dbReference>
<dbReference type="EMBL" id="JAQOSQ010000002">
    <property type="protein sequence ID" value="MDJ1182133.1"/>
    <property type="molecule type" value="Genomic_DNA"/>
</dbReference>
<dbReference type="InterPro" id="IPR015943">
    <property type="entry name" value="WD40/YVTN_repeat-like_dom_sf"/>
</dbReference>
<feature type="repeat" description="WD" evidence="1">
    <location>
        <begin position="980"/>
        <end position="1021"/>
    </location>
</feature>
<feature type="repeat" description="WD" evidence="1">
    <location>
        <begin position="1431"/>
        <end position="1472"/>
    </location>
</feature>
<organism evidence="4 5">
    <name type="scientific">Roseofilum casamattae BLCC-M143</name>
    <dbReference type="NCBI Taxonomy" id="3022442"/>
    <lineage>
        <taxon>Bacteria</taxon>
        <taxon>Bacillati</taxon>
        <taxon>Cyanobacteriota</taxon>
        <taxon>Cyanophyceae</taxon>
        <taxon>Desertifilales</taxon>
        <taxon>Desertifilaceae</taxon>
        <taxon>Roseofilum</taxon>
        <taxon>Roseofilum casamattae</taxon>
    </lineage>
</organism>
<comment type="caution">
    <text evidence="4">The sequence shown here is derived from an EMBL/GenBank/DDBJ whole genome shotgun (WGS) entry which is preliminary data.</text>
</comment>
<dbReference type="InterPro" id="IPR001680">
    <property type="entry name" value="WD40_rpt"/>
</dbReference>
<dbReference type="InterPro" id="IPR011990">
    <property type="entry name" value="TPR-like_helical_dom_sf"/>
</dbReference>
<protein>
    <recommendedName>
        <fullName evidence="3">Novel STAND NTPase 1 domain-containing protein</fullName>
    </recommendedName>
</protein>
<sequence>MIVLSPDNRENLENLNWMLEASRGEFILAIAVCNYGNLQQAAIAELVRMSALAVRVVKLQETDISLFDALRRELSDIAIAESAVMVTGWERVEQLEKLLASANQVRESLNADFPIPMVFWVTHEVLKTLLKSAPDLASWASNYQFRLPSAAVNEWLAERVQQVRSHGDILTPEAAKALRGELEAMQREMDEEEEVALSAEGRAHRETLWGIACVPYGDNRQLQEAVAHYRAALEIWEEQGNLEEQGYLYSRLAYAYFRLAFPTRENVQYVPPKLFEELIAEQRCEGSEWQVAYDYVRRTLALWEEAGKLENLAGTFHRWLGLLRYLQHWEMLAQLAERVIPLHEDEEKWPKNYLLRDYSVLAEGAFARKQWKEAEQWSEKVLQGVSGESNRYYVALSRLILAKVYRDRNQKDRAIAQLQQVRESGVERSPRLHVESLQLLRDLLFDRKDYLEAYEVKRELRTAEFDYNFRGFIGASRLKPRPQQRGVAPEIRAAGREPAVEELVERILNTSHVVTVIYGYSGVGKSSLLQAGLVPALEATIHRDRILPILLRRYEDWQGRIGRQLERFGLDPSTPLGAQWTEADLLEVWREADRSHQRIVLILDQFEEFFFRFPMKQEQKQLFRLLSQGLEQCPALQVVISIRQDFIHYLFPQRELQRAGDMLSPGNTYPLSYFQPQEAVQIMQRLTEPTSFHPEEELLQQLVKDLAGDAEEVIPIELQIVGSQLEDSYITRLQEYSRLHEGALEPKTELVRRYIQTIVQDCGMEHQESAYWLLFLLTDENLRRPVKTEQELQRELRQKIEKADLPLVLKILVGSGLVLLIEERGEECYQLVHDYLVRYVREKEPELRQLQEKLEREQAKRQVAERSLAEIEKKVRRSRWQLGLTSVASAAILVVTFGLFRQARIERQLALDGTRWERLGVRAIEQFEDNGEQLETLVSALQTAQELHPHTANQPITEYAAYRPISALQQITQIIREQNKIPHQDEVWDVEFSPDGRYLATGSDDNTAKIVEVESGKTLHTITHQERVMGVAFSPDGRYLATGSEDKTAKITEVESGETLHTITHQERVMGVAFSPDGRYLATGSEDKTAKITEVESGKTLHTITHQNLVWRVEFSPDGRYLATGSTDKTAKIVEVESGETLHAITHQDWVSKVAFSPDGRYLATGSEDKTAKITEVESGKTLHTITHQAEVWGVAFSPDGRYLATGSADNKVQIAAVKSWQTLHTINHEGEVWGVTFSSDGRYLATGSSNNTAKITAVKSWQTLHSITHQGTVREVEFSPKGRYLATSSSDKTAKIVEIESRQTLQTITHQDSVWAVDFSSNGRYLATGSKDKTAKITEIESGQTLQTITHEDKVRAVDFSSNGRYLATSSSDKTAKITEVESGTTLHAITHQDTVWEVEFSPNGRYLATGSRDKTAKITEVESGTTLHTITHEDTVWKVEFSPNGRYLATGSDDNTAKITEVESGKTLHAITHKGKLEAVVFSPDGRYLATGSDDNTAKITEVESGKTLHAIPHEDKVWGVEFSPNGRYLATYSNNTIAKITAVESGQTAALQGHSDDVTDVAWSSDGDRIATGSRDSAVRLWTKTGQELAVFEGHQGWVGLMRWDEEGREITSVAVDGNTVTVMKSPVETLEELIARGCRWVRPYLTSNNKQIEGCEQYWE</sequence>
<dbReference type="Pfam" id="PF20703">
    <property type="entry name" value="nSTAND1"/>
    <property type="match status" value="1"/>
</dbReference>
<dbReference type="RefSeq" id="WP_283756786.1">
    <property type="nucleotide sequence ID" value="NZ_JAQOSQ010000002.1"/>
</dbReference>
<feature type="repeat" description="WD" evidence="1">
    <location>
        <begin position="1472"/>
        <end position="1513"/>
    </location>
</feature>
<dbReference type="SUPFAM" id="SSF50978">
    <property type="entry name" value="WD40 repeat-like"/>
    <property type="match status" value="2"/>
</dbReference>
<feature type="repeat" description="WD" evidence="1">
    <location>
        <begin position="1226"/>
        <end position="1267"/>
    </location>
</feature>
<dbReference type="Gene3D" id="1.25.40.10">
    <property type="entry name" value="Tetratricopeptide repeat domain"/>
    <property type="match status" value="1"/>
</dbReference>
<feature type="repeat" description="WD" evidence="1">
    <location>
        <begin position="1267"/>
        <end position="1308"/>
    </location>
</feature>
<feature type="repeat" description="WD" evidence="1">
    <location>
        <begin position="1021"/>
        <end position="1062"/>
    </location>
</feature>
<accession>A0ABT7BSG4</accession>
<dbReference type="PROSITE" id="PS50294">
    <property type="entry name" value="WD_REPEATS_REGION"/>
    <property type="match status" value="11"/>
</dbReference>
<reference evidence="4 5" key="1">
    <citation type="submission" date="2023-01" db="EMBL/GenBank/DDBJ databases">
        <title>Novel diversity within Roseofilum (Cyanobacteria; Desertifilaceae) from marine benthic mats with descriptions of four novel species.</title>
        <authorList>
            <person name="Wang Y."/>
            <person name="Berthold D.E."/>
            <person name="Hu J."/>
            <person name="Lefler F.W."/>
            <person name="Laughinghouse H.D. IV."/>
        </authorList>
    </citation>
    <scope>NUCLEOTIDE SEQUENCE [LARGE SCALE GENOMIC DNA]</scope>
    <source>
        <strain evidence="4 5">BLCC-M143</strain>
    </source>
</reference>
<feature type="repeat" description="WD" evidence="1">
    <location>
        <begin position="1062"/>
        <end position="1103"/>
    </location>
</feature>
<dbReference type="SUPFAM" id="SSF50960">
    <property type="entry name" value="TolB, C-terminal domain"/>
    <property type="match status" value="1"/>
</dbReference>
<dbReference type="Gene3D" id="3.40.50.300">
    <property type="entry name" value="P-loop containing nucleotide triphosphate hydrolases"/>
    <property type="match status" value="1"/>
</dbReference>
<feature type="repeat" description="WD" evidence="1">
    <location>
        <begin position="1390"/>
        <end position="1431"/>
    </location>
</feature>
<feature type="coiled-coil region" evidence="2">
    <location>
        <begin position="175"/>
        <end position="239"/>
    </location>
</feature>
<gene>
    <name evidence="4" type="ORF">PMH09_02915</name>
</gene>
<feature type="domain" description="Novel STAND NTPase 1" evidence="3">
    <location>
        <begin position="495"/>
        <end position="840"/>
    </location>
</feature>
<dbReference type="Pfam" id="PF00400">
    <property type="entry name" value="WD40"/>
    <property type="match status" value="15"/>
</dbReference>
<dbReference type="InterPro" id="IPR036322">
    <property type="entry name" value="WD40_repeat_dom_sf"/>
</dbReference>
<feature type="repeat" description="WD" evidence="1">
    <location>
        <begin position="1349"/>
        <end position="1390"/>
    </location>
</feature>
<dbReference type="SUPFAM" id="SSF52540">
    <property type="entry name" value="P-loop containing nucleoside triphosphate hydrolases"/>
    <property type="match status" value="1"/>
</dbReference>
<evidence type="ECO:0000256" key="1">
    <source>
        <dbReference type="PROSITE-ProRule" id="PRU00221"/>
    </source>
</evidence>
<dbReference type="PANTHER" id="PTHR19879:SF9">
    <property type="entry name" value="TRANSCRIPTION INITIATION FACTOR TFIID SUBUNIT 5"/>
    <property type="match status" value="1"/>
</dbReference>
<dbReference type="Gene3D" id="2.130.10.10">
    <property type="entry name" value="YVTN repeat-like/Quinoprotein amine dehydrogenase"/>
    <property type="match status" value="5"/>
</dbReference>
<keyword evidence="1" id="KW-0853">WD repeat</keyword>
<feature type="repeat" description="WD" evidence="1">
    <location>
        <begin position="1144"/>
        <end position="1185"/>
    </location>
</feature>
<dbReference type="PANTHER" id="PTHR19879">
    <property type="entry name" value="TRANSCRIPTION INITIATION FACTOR TFIID"/>
    <property type="match status" value="1"/>
</dbReference>
<evidence type="ECO:0000313" key="5">
    <source>
        <dbReference type="Proteomes" id="UP001232992"/>
    </source>
</evidence>
<proteinExistence type="predicted"/>
<dbReference type="SUPFAM" id="SSF48452">
    <property type="entry name" value="TPR-like"/>
    <property type="match status" value="1"/>
</dbReference>
<evidence type="ECO:0000313" key="4">
    <source>
        <dbReference type="EMBL" id="MDJ1182133.1"/>
    </source>
</evidence>
<keyword evidence="5" id="KW-1185">Reference proteome</keyword>
<dbReference type="CDD" id="cd00200">
    <property type="entry name" value="WD40"/>
    <property type="match status" value="2"/>
</dbReference>
<feature type="repeat" description="WD" evidence="1">
    <location>
        <begin position="1554"/>
        <end position="1585"/>
    </location>
</feature>
<dbReference type="InterPro" id="IPR027417">
    <property type="entry name" value="P-loop_NTPase"/>
</dbReference>
<dbReference type="InterPro" id="IPR049052">
    <property type="entry name" value="nSTAND1"/>
</dbReference>
<feature type="coiled-coil region" evidence="2">
    <location>
        <begin position="840"/>
        <end position="874"/>
    </location>
</feature>
<feature type="repeat" description="WD" evidence="1">
    <location>
        <begin position="1103"/>
        <end position="1144"/>
    </location>
</feature>
<keyword evidence="2" id="KW-0175">Coiled coil</keyword>
<name>A0ABT7BSG4_9CYAN</name>